<keyword evidence="2" id="KW-0460">Magnesium</keyword>
<dbReference type="InterPro" id="IPR001441">
    <property type="entry name" value="UPP_synth-like"/>
</dbReference>
<keyword evidence="4" id="KW-1185">Reference proteome</keyword>
<dbReference type="InterPro" id="IPR036424">
    <property type="entry name" value="UPP_synth-like_sf"/>
</dbReference>
<feature type="binding site" evidence="2">
    <location>
        <position position="35"/>
    </location>
    <ligand>
        <name>substrate</name>
    </ligand>
</feature>
<feature type="active site" evidence="2">
    <location>
        <position position="30"/>
    </location>
</feature>
<dbReference type="NCBIfam" id="NF011408">
    <property type="entry name" value="PRK14834.1"/>
    <property type="match status" value="1"/>
</dbReference>
<accession>A0A1I4BZY3</accession>
<comment type="caution">
    <text evidence="3">The sequence shown here is derived from an EMBL/GenBank/DDBJ whole genome shotgun (WGS) entry which is preliminary data.</text>
</comment>
<dbReference type="Proteomes" id="UP000199598">
    <property type="component" value="Unassembled WGS sequence"/>
</dbReference>
<dbReference type="RefSeq" id="WP_093521076.1">
    <property type="nucleotide sequence ID" value="NZ_FOSK01000008.1"/>
</dbReference>
<evidence type="ECO:0000313" key="3">
    <source>
        <dbReference type="EMBL" id="SFK73659.1"/>
    </source>
</evidence>
<feature type="binding site" evidence="2">
    <location>
        <position position="43"/>
    </location>
    <ligand>
        <name>substrate</name>
    </ligand>
</feature>
<evidence type="ECO:0000256" key="2">
    <source>
        <dbReference type="HAMAP-Rule" id="MF_01139"/>
    </source>
</evidence>
<feature type="binding site" evidence="2">
    <location>
        <position position="47"/>
    </location>
    <ligand>
        <name>substrate</name>
    </ligand>
</feature>
<dbReference type="PANTHER" id="PTHR10291">
    <property type="entry name" value="DEHYDRODOLICHYL DIPHOSPHATE SYNTHASE FAMILY MEMBER"/>
    <property type="match status" value="1"/>
</dbReference>
<dbReference type="Gene3D" id="3.40.1180.10">
    <property type="entry name" value="Decaprenyl diphosphate synthase-like"/>
    <property type="match status" value="1"/>
</dbReference>
<feature type="binding site" evidence="2">
    <location>
        <position position="79"/>
    </location>
    <ligand>
        <name>substrate</name>
    </ligand>
</feature>
<comment type="cofactor">
    <cofactor evidence="2">
        <name>Mg(2+)</name>
        <dbReference type="ChEBI" id="CHEBI:18420"/>
    </cofactor>
    <text evidence="2">Binds 2 magnesium ions per subunit.</text>
</comment>
<dbReference type="CDD" id="cd00475">
    <property type="entry name" value="Cis_IPPS"/>
    <property type="match status" value="1"/>
</dbReference>
<comment type="subunit">
    <text evidence="2">Homodimer.</text>
</comment>
<organism evidence="3 4">
    <name type="scientific">Pseudovibrio ascidiaceicola</name>
    <dbReference type="NCBI Taxonomy" id="285279"/>
    <lineage>
        <taxon>Bacteria</taxon>
        <taxon>Pseudomonadati</taxon>
        <taxon>Pseudomonadota</taxon>
        <taxon>Alphaproteobacteria</taxon>
        <taxon>Hyphomicrobiales</taxon>
        <taxon>Stappiaceae</taxon>
        <taxon>Pseudovibrio</taxon>
    </lineage>
</organism>
<dbReference type="Pfam" id="PF01255">
    <property type="entry name" value="Prenyltransf"/>
    <property type="match status" value="1"/>
</dbReference>
<dbReference type="NCBIfam" id="TIGR00055">
    <property type="entry name" value="uppS"/>
    <property type="match status" value="1"/>
</dbReference>
<dbReference type="EC" id="2.5.1.-" evidence="2"/>
<dbReference type="HAMAP" id="MF_01139">
    <property type="entry name" value="ISPT"/>
    <property type="match status" value="1"/>
</dbReference>
<evidence type="ECO:0000256" key="1">
    <source>
        <dbReference type="ARBA" id="ARBA00022679"/>
    </source>
</evidence>
<name>A0A1I4BZY3_9HYPH</name>
<dbReference type="PROSITE" id="PS01066">
    <property type="entry name" value="UPP_SYNTHASE"/>
    <property type="match status" value="1"/>
</dbReference>
<dbReference type="SUPFAM" id="SSF64005">
    <property type="entry name" value="Undecaprenyl diphosphate synthase"/>
    <property type="match status" value="1"/>
</dbReference>
<dbReference type="PANTHER" id="PTHR10291:SF0">
    <property type="entry name" value="DEHYDRODOLICHYL DIPHOSPHATE SYNTHASE 2"/>
    <property type="match status" value="1"/>
</dbReference>
<keyword evidence="2" id="KW-0479">Metal-binding</keyword>
<feature type="binding site" evidence="2">
    <location>
        <position position="81"/>
    </location>
    <ligand>
        <name>substrate</name>
    </ligand>
</feature>
<feature type="binding site" evidence="2">
    <location>
        <position position="217"/>
    </location>
    <ligand>
        <name>Mg(2+)</name>
        <dbReference type="ChEBI" id="CHEBI:18420"/>
    </ligand>
</feature>
<proteinExistence type="inferred from homology"/>
<comment type="similarity">
    <text evidence="2">Belongs to the UPP synthase family.</text>
</comment>
<evidence type="ECO:0000313" key="4">
    <source>
        <dbReference type="Proteomes" id="UP000199598"/>
    </source>
</evidence>
<dbReference type="EMBL" id="FOSK01000008">
    <property type="protein sequence ID" value="SFK73659.1"/>
    <property type="molecule type" value="Genomic_DNA"/>
</dbReference>
<sequence>MAASVEFEAVDANSDIGLLSVPRHVAIIMDGNGRWATRRGLPRTEGHRRGVKTLREAVKHAQKRGISYLTLFSFSSENWARPQQEVSFLLALLRRFVRDDIKELTKTNVRVRVIGSKENLDKSMLALLNDAERETAHCTGLVLVIAFNYGARDEFVRAARQLAQRVEAGELRAADIGEDDVSTCLDTRDIPDPDLIVRTGGEQRLSNFLLWQAAYAEFYFAPTPWPEFNSDAFDDALLAFSNRDRRYGGLSSDATGT</sequence>
<feature type="binding site" evidence="2">
    <location>
        <position position="30"/>
    </location>
    <ligand>
        <name>Mg(2+)</name>
        <dbReference type="ChEBI" id="CHEBI:18420"/>
    </ligand>
</feature>
<gene>
    <name evidence="3" type="ORF">SAMN04488518_108238</name>
</gene>
<protein>
    <recommendedName>
        <fullName evidence="2">Isoprenyl transferase</fullName>
        <ecNumber evidence="2">2.5.1.-</ecNumber>
    </recommendedName>
</protein>
<keyword evidence="1 2" id="KW-0808">Transferase</keyword>
<feature type="binding site" evidence="2">
    <location>
        <begin position="31"/>
        <end position="34"/>
    </location>
    <ligand>
        <name>substrate</name>
    </ligand>
</feature>
<feature type="active site" description="Proton acceptor" evidence="2">
    <location>
        <position position="78"/>
    </location>
</feature>
<dbReference type="NCBIfam" id="NF011405">
    <property type="entry name" value="PRK14830.1"/>
    <property type="match status" value="1"/>
</dbReference>
<feature type="binding site" evidence="2">
    <location>
        <begin position="75"/>
        <end position="77"/>
    </location>
    <ligand>
        <name>substrate</name>
    </ligand>
</feature>
<dbReference type="InterPro" id="IPR018520">
    <property type="entry name" value="UPP_synth-like_CS"/>
</dbReference>
<comment type="function">
    <text evidence="2">Catalyzes the condensation of isopentenyl diphosphate (IPP) with allylic pyrophosphates generating different type of terpenoids.</text>
</comment>
<feature type="binding site" evidence="2">
    <location>
        <position position="198"/>
    </location>
    <ligand>
        <name>substrate</name>
    </ligand>
</feature>
<feature type="binding site" evidence="2">
    <location>
        <begin position="204"/>
        <end position="206"/>
    </location>
    <ligand>
        <name>substrate</name>
    </ligand>
</feature>
<reference evidence="3 4" key="1">
    <citation type="submission" date="2016-10" db="EMBL/GenBank/DDBJ databases">
        <authorList>
            <person name="Varghese N."/>
            <person name="Submissions S."/>
        </authorList>
    </citation>
    <scope>NUCLEOTIDE SEQUENCE [LARGE SCALE GENOMIC DNA]</scope>
    <source>
        <strain evidence="3 4">DSM 16392</strain>
    </source>
</reference>